<protein>
    <submittedName>
        <fullName evidence="1">Uncharacterized protein</fullName>
    </submittedName>
</protein>
<keyword evidence="2" id="KW-1185">Reference proteome</keyword>
<dbReference type="EMBL" id="PKPP01006611">
    <property type="protein sequence ID" value="PWA55946.1"/>
    <property type="molecule type" value="Genomic_DNA"/>
</dbReference>
<accession>A0A2U1M3V8</accession>
<organism evidence="1 2">
    <name type="scientific">Artemisia annua</name>
    <name type="common">Sweet wormwood</name>
    <dbReference type="NCBI Taxonomy" id="35608"/>
    <lineage>
        <taxon>Eukaryota</taxon>
        <taxon>Viridiplantae</taxon>
        <taxon>Streptophyta</taxon>
        <taxon>Embryophyta</taxon>
        <taxon>Tracheophyta</taxon>
        <taxon>Spermatophyta</taxon>
        <taxon>Magnoliopsida</taxon>
        <taxon>eudicotyledons</taxon>
        <taxon>Gunneridae</taxon>
        <taxon>Pentapetalae</taxon>
        <taxon>asterids</taxon>
        <taxon>campanulids</taxon>
        <taxon>Asterales</taxon>
        <taxon>Asteraceae</taxon>
        <taxon>Asteroideae</taxon>
        <taxon>Anthemideae</taxon>
        <taxon>Artemisiinae</taxon>
        <taxon>Artemisia</taxon>
    </lineage>
</organism>
<reference evidence="1 2" key="1">
    <citation type="journal article" date="2018" name="Mol. Plant">
        <title>The genome of Artemisia annua provides insight into the evolution of Asteraceae family and artemisinin biosynthesis.</title>
        <authorList>
            <person name="Shen Q."/>
            <person name="Zhang L."/>
            <person name="Liao Z."/>
            <person name="Wang S."/>
            <person name="Yan T."/>
            <person name="Shi P."/>
            <person name="Liu M."/>
            <person name="Fu X."/>
            <person name="Pan Q."/>
            <person name="Wang Y."/>
            <person name="Lv Z."/>
            <person name="Lu X."/>
            <person name="Zhang F."/>
            <person name="Jiang W."/>
            <person name="Ma Y."/>
            <person name="Chen M."/>
            <person name="Hao X."/>
            <person name="Li L."/>
            <person name="Tang Y."/>
            <person name="Lv G."/>
            <person name="Zhou Y."/>
            <person name="Sun X."/>
            <person name="Brodelius P.E."/>
            <person name="Rose J.K.C."/>
            <person name="Tang K."/>
        </authorList>
    </citation>
    <scope>NUCLEOTIDE SEQUENCE [LARGE SCALE GENOMIC DNA]</scope>
    <source>
        <strain evidence="2">cv. Huhao1</strain>
        <tissue evidence="1">Leaf</tissue>
    </source>
</reference>
<dbReference type="Proteomes" id="UP000245207">
    <property type="component" value="Unassembled WGS sequence"/>
</dbReference>
<proteinExistence type="predicted"/>
<sequence>MSLLDSSKTLSSKLVKVQKGNLFVDDDFYVVRFSLLGPFGNGGSLFVTAKMVHILILGLRLGLPYCSVSEMRGWCTDYSLRCVCGLQEAKPVLLLSFWPI</sequence>
<name>A0A2U1M3V8_ARTAN</name>
<evidence type="ECO:0000313" key="1">
    <source>
        <dbReference type="EMBL" id="PWA55946.1"/>
    </source>
</evidence>
<comment type="caution">
    <text evidence="1">The sequence shown here is derived from an EMBL/GenBank/DDBJ whole genome shotgun (WGS) entry which is preliminary data.</text>
</comment>
<evidence type="ECO:0000313" key="2">
    <source>
        <dbReference type="Proteomes" id="UP000245207"/>
    </source>
</evidence>
<gene>
    <name evidence="1" type="ORF">CTI12_AA422380</name>
</gene>
<dbReference type="AlphaFoldDB" id="A0A2U1M3V8"/>